<feature type="signal peptide" evidence="1">
    <location>
        <begin position="1"/>
        <end position="15"/>
    </location>
</feature>
<protein>
    <recommendedName>
        <fullName evidence="3">Band 7 domain-containing protein</fullName>
    </recommendedName>
</protein>
<evidence type="ECO:0000313" key="2">
    <source>
        <dbReference type="EMBL" id="CAD8513846.1"/>
    </source>
</evidence>
<dbReference type="AlphaFoldDB" id="A0A7S0NI49"/>
<gene>
    <name evidence="2" type="ORF">MCOM1403_LOCUS1271</name>
</gene>
<feature type="chain" id="PRO_5030901988" description="Band 7 domain-containing protein" evidence="1">
    <location>
        <begin position="16"/>
        <end position="527"/>
    </location>
</feature>
<accession>A0A7S0NI49</accession>
<keyword evidence="1" id="KW-0732">Signal</keyword>
<evidence type="ECO:0008006" key="3">
    <source>
        <dbReference type="Google" id="ProtNLM"/>
    </source>
</evidence>
<evidence type="ECO:0000256" key="1">
    <source>
        <dbReference type="SAM" id="SignalP"/>
    </source>
</evidence>
<reference evidence="2" key="1">
    <citation type="submission" date="2021-01" db="EMBL/GenBank/DDBJ databases">
        <authorList>
            <person name="Corre E."/>
            <person name="Pelletier E."/>
            <person name="Niang G."/>
            <person name="Scheremetjew M."/>
            <person name="Finn R."/>
            <person name="Kale V."/>
            <person name="Holt S."/>
            <person name="Cochrane G."/>
            <person name="Meng A."/>
            <person name="Brown T."/>
            <person name="Cohen L."/>
        </authorList>
    </citation>
    <scope>NUCLEOTIDE SEQUENCE</scope>
    <source>
        <strain evidence="2">CCMP1723</strain>
    </source>
</reference>
<sequence length="527" mass="59000">MVLMVVGWFASAAISSSFTSVAKSVTRSTWKRAFRSTLDDCCDHYSWDDANQTSETVLVIKDVKVKSSTVNPFLSYVGMRVDDGCLSIGSMRICFSLGLSVDGGIFSKPWRVEVDHVCLELELEADPKFDAASQSNSADSTRTARMTAEDWLPLHRALENLQLTLHNIRVTLNSSKISGKLIGQMKRCNYVTTDVNWEAITTVAKDSVGTGTILHKVFKFEGLEIYSERISDLAHLGIESEFWDNSLSSTQNDFLDPPKQKSILILASGLYGAIKVKKKLKDDLKGRVASDFFGDAYIFHLSLASEGIPRLRISSNVFRLDWSKDINTYVLDMENTAKFSMTHELDAAVLVEINLWMLQILHAYSSVAPSAEIQLACERARRMEEHAKVRSLHRHLRAAQDIFQNKVSEIESKTKAAMDELSEVAVSERQKQQVAVDVLKRKENEALELMQRIQDQVSSGTPPNEIIRAALRGLHSISTSSGVEVSRSSLQRQPFDGGYRFGDITRSTFKLFSKKQTESKTKHVPSK</sequence>
<name>A0A7S0NI49_MICPS</name>
<organism evidence="2">
    <name type="scientific">Micromonas pusilla</name>
    <name type="common">Picoplanktonic green alga</name>
    <name type="synonym">Chromulina pusilla</name>
    <dbReference type="NCBI Taxonomy" id="38833"/>
    <lineage>
        <taxon>Eukaryota</taxon>
        <taxon>Viridiplantae</taxon>
        <taxon>Chlorophyta</taxon>
        <taxon>Mamiellophyceae</taxon>
        <taxon>Mamiellales</taxon>
        <taxon>Mamiellaceae</taxon>
        <taxon>Micromonas</taxon>
    </lineage>
</organism>
<proteinExistence type="predicted"/>
<dbReference type="EMBL" id="HBEQ01001584">
    <property type="protein sequence ID" value="CAD8513846.1"/>
    <property type="molecule type" value="Transcribed_RNA"/>
</dbReference>